<keyword evidence="1" id="KW-0472">Membrane</keyword>
<evidence type="ECO:0000313" key="2">
    <source>
        <dbReference type="EMBL" id="KGG81380.1"/>
    </source>
</evidence>
<dbReference type="Gene3D" id="3.90.350.10">
    <property type="entry name" value="Transposase Inhibitor Protein From Tn5, Chain A, domain 1"/>
    <property type="match status" value="1"/>
</dbReference>
<name>A0A096BJI9_9FIRM</name>
<keyword evidence="1" id="KW-0812">Transmembrane</keyword>
<dbReference type="AlphaFoldDB" id="A0A096BJI9"/>
<evidence type="ECO:0000313" key="3">
    <source>
        <dbReference type="Proteomes" id="UP000029622"/>
    </source>
</evidence>
<gene>
    <name evidence="2" type="ORF">Y919_01125</name>
</gene>
<sequence length="64" mass="7526">MLKVKTSYIPIQLAAFLDKELLLVVVYGFGKTLMMLITNMKSDDKRIAVTITKVYLLRWRIEEY</sequence>
<dbReference type="Proteomes" id="UP000029622">
    <property type="component" value="Unassembled WGS sequence"/>
</dbReference>
<accession>A0A096BJI9</accession>
<proteinExistence type="predicted"/>
<organism evidence="2 3">
    <name type="scientific">Caloranaerobacter azorensis H53214</name>
    <dbReference type="NCBI Taxonomy" id="1156417"/>
    <lineage>
        <taxon>Bacteria</taxon>
        <taxon>Bacillati</taxon>
        <taxon>Bacillota</taxon>
        <taxon>Tissierellia</taxon>
        <taxon>Tissierellales</taxon>
        <taxon>Thermohalobacteraceae</taxon>
        <taxon>Caloranaerobacter</taxon>
    </lineage>
</organism>
<evidence type="ECO:0000256" key="1">
    <source>
        <dbReference type="SAM" id="Phobius"/>
    </source>
</evidence>
<feature type="transmembrane region" description="Helical" evidence="1">
    <location>
        <begin position="20"/>
        <end position="37"/>
    </location>
</feature>
<comment type="caution">
    <text evidence="2">The sequence shown here is derived from an EMBL/GenBank/DDBJ whole genome shotgun (WGS) entry which is preliminary data.</text>
</comment>
<protein>
    <submittedName>
        <fullName evidence="2">Uncharacterized protein</fullName>
    </submittedName>
</protein>
<keyword evidence="1" id="KW-1133">Transmembrane helix</keyword>
<reference evidence="2 3" key="1">
    <citation type="submission" date="2013-12" db="EMBL/GenBank/DDBJ databases">
        <title>Draft genome sequence of Caloranaerobacter sp. H53214.</title>
        <authorList>
            <person name="Jiang L.J."/>
            <person name="Shao Z.Z."/>
            <person name="Long M.N."/>
        </authorList>
    </citation>
    <scope>NUCLEOTIDE SEQUENCE [LARGE SCALE GENOMIC DNA]</scope>
    <source>
        <strain evidence="2 3">H53214</strain>
    </source>
</reference>
<dbReference type="RefSeq" id="WP_035161543.1">
    <property type="nucleotide sequence ID" value="NZ_AZTB01000002.1"/>
</dbReference>
<dbReference type="EMBL" id="AZTB01000002">
    <property type="protein sequence ID" value="KGG81380.1"/>
    <property type="molecule type" value="Genomic_DNA"/>
</dbReference>